<evidence type="ECO:0000313" key="2">
    <source>
        <dbReference type="EMBL" id="QQM44569.1"/>
    </source>
</evidence>
<dbReference type="SUPFAM" id="SSF52096">
    <property type="entry name" value="ClpP/crotonase"/>
    <property type="match status" value="1"/>
</dbReference>
<dbReference type="AlphaFoldDB" id="A0A7T7L187"/>
<reference evidence="2 3" key="1">
    <citation type="submission" date="2020-12" db="EMBL/GenBank/DDBJ databases">
        <title>A novel species.</title>
        <authorList>
            <person name="Li K."/>
        </authorList>
    </citation>
    <scope>NUCLEOTIDE SEQUENCE [LARGE SCALE GENOMIC DNA]</scope>
    <source>
        <strain evidence="2 3">ZYC-3</strain>
    </source>
</reference>
<dbReference type="GO" id="GO:0008236">
    <property type="term" value="F:serine-type peptidase activity"/>
    <property type="evidence" value="ECO:0007669"/>
    <property type="project" value="InterPro"/>
</dbReference>
<dbReference type="Gene3D" id="3.90.226.10">
    <property type="entry name" value="2-enoyl-CoA Hydratase, Chain A, domain 1"/>
    <property type="match status" value="1"/>
</dbReference>
<accession>A0A7T7L187</accession>
<feature type="domain" description="Tail specific protease" evidence="1">
    <location>
        <begin position="300"/>
        <end position="467"/>
    </location>
</feature>
<keyword evidence="3" id="KW-1185">Reference proteome</keyword>
<dbReference type="GO" id="GO:0006508">
    <property type="term" value="P:proteolysis"/>
    <property type="evidence" value="ECO:0007669"/>
    <property type="project" value="InterPro"/>
</dbReference>
<dbReference type="RefSeq" id="WP_200399415.1">
    <property type="nucleotide sequence ID" value="NZ_CP066831.1"/>
</dbReference>
<sequence>MKTMDLSDFLDGTNGALTLEDRRTLTEQALVLFEDNYVHLPLKTAMHAVNPVQRLRLLLTRLGRQTEQTMDPEWRFHAALSSVFHSVRDLHTNYLLPAPFAGKVAFLPFRVEEYHDLNGPRYIVTHVVRDFAAPGFGPGVVIHHWNGVPMERAVDLAGDRFAGSNPAARRSRGLQSLTIRPLVMHLPPDEDWVDIGCTGTDGDPGELRLPWQVTDNLPPYVDADGLSAAAVAQGLDLVGDEISRATKLLFVPDVVELERAGGPTDHELTTEPADAGQDIPTALPGFFRARAVQTPSGVFGHIRIFTFNTNDPDAFVVEFVRLLGLIPQDGLVLDVRDNGGGHIFASEFLLQTLTPRRIVPEPTQFISTPLNLRLCRRHAANPTRQIDLGPWFASLEQAVETGASFSATFPITPEGRANTIGQQYQGPVVLIINARCYSATDILSAGFQDHGVGPVLGVDDNTGAGGANVWTHGLLKALFEVPDPADTASPYRELPGGANMRVSIRRTVRVGALAGTPVEDLGVTPDIRHRMTRDDVLHDNTDLLARAGGILAALPAFRLTATRDGATLRIGTKGLDRVDVFVAGRPRASVDVADGDTSLTVTPAPGPRDTIRVEGYAAGVLAAARTIARGA</sequence>
<dbReference type="PANTHER" id="PTHR32060:SF22">
    <property type="entry name" value="CARBOXYL-TERMINAL-PROCESSING PEPTIDASE 3, CHLOROPLASTIC"/>
    <property type="match status" value="1"/>
</dbReference>
<dbReference type="KEGG" id="slf:JEQ17_37640"/>
<proteinExistence type="predicted"/>
<name>A0A7T7L187_9ACTN</name>
<evidence type="ECO:0000259" key="1">
    <source>
        <dbReference type="Pfam" id="PF03572"/>
    </source>
</evidence>
<gene>
    <name evidence="2" type="ORF">JEQ17_37640</name>
</gene>
<dbReference type="Pfam" id="PF03572">
    <property type="entry name" value="Peptidase_S41"/>
    <property type="match status" value="1"/>
</dbReference>
<protein>
    <submittedName>
        <fullName evidence="2">Peptidase S41</fullName>
    </submittedName>
</protein>
<organism evidence="2 3">
    <name type="scientific">Streptomyces liliifuscus</name>
    <dbReference type="NCBI Taxonomy" id="2797636"/>
    <lineage>
        <taxon>Bacteria</taxon>
        <taxon>Bacillati</taxon>
        <taxon>Actinomycetota</taxon>
        <taxon>Actinomycetes</taxon>
        <taxon>Kitasatosporales</taxon>
        <taxon>Streptomycetaceae</taxon>
        <taxon>Streptomyces</taxon>
    </lineage>
</organism>
<dbReference type="EMBL" id="CP066831">
    <property type="protein sequence ID" value="QQM44569.1"/>
    <property type="molecule type" value="Genomic_DNA"/>
</dbReference>
<evidence type="ECO:0000313" key="3">
    <source>
        <dbReference type="Proteomes" id="UP000595636"/>
    </source>
</evidence>
<dbReference type="GO" id="GO:0004175">
    <property type="term" value="F:endopeptidase activity"/>
    <property type="evidence" value="ECO:0007669"/>
    <property type="project" value="TreeGrafter"/>
</dbReference>
<dbReference type="PANTHER" id="PTHR32060">
    <property type="entry name" value="TAIL-SPECIFIC PROTEASE"/>
    <property type="match status" value="1"/>
</dbReference>
<dbReference type="Proteomes" id="UP000595636">
    <property type="component" value="Chromosome"/>
</dbReference>
<dbReference type="InterPro" id="IPR029045">
    <property type="entry name" value="ClpP/crotonase-like_dom_sf"/>
</dbReference>
<dbReference type="InterPro" id="IPR005151">
    <property type="entry name" value="Tail-specific_protease"/>
</dbReference>